<dbReference type="InterPro" id="IPR053145">
    <property type="entry name" value="AB_hydrolase_Est10"/>
</dbReference>
<dbReference type="EMBL" id="SPUM01000011">
    <property type="protein sequence ID" value="TFW35381.1"/>
    <property type="molecule type" value="Genomic_DNA"/>
</dbReference>
<dbReference type="RefSeq" id="WP_135188116.1">
    <property type="nucleotide sequence ID" value="NZ_SPUM01000011.1"/>
</dbReference>
<reference evidence="2 3" key="1">
    <citation type="submission" date="2019-03" db="EMBL/GenBank/DDBJ databases">
        <title>Draft genome of Massilia hortus sp. nov., a novel bacterial species of the Oxalobacteraceae family.</title>
        <authorList>
            <person name="Peta V."/>
            <person name="Raths R."/>
            <person name="Bucking H."/>
        </authorList>
    </citation>
    <scope>NUCLEOTIDE SEQUENCE [LARGE SCALE GENOMIC DNA]</scope>
    <source>
        <strain evidence="2 3">ONC3</strain>
    </source>
</reference>
<feature type="domain" description="AB hydrolase-1" evidence="1">
    <location>
        <begin position="49"/>
        <end position="253"/>
    </location>
</feature>
<comment type="caution">
    <text evidence="2">The sequence shown here is derived from an EMBL/GenBank/DDBJ whole genome shotgun (WGS) entry which is preliminary data.</text>
</comment>
<dbReference type="Gene3D" id="3.40.50.1820">
    <property type="entry name" value="alpha/beta hydrolase"/>
    <property type="match status" value="1"/>
</dbReference>
<protein>
    <submittedName>
        <fullName evidence="2">Hydrolase 1, exosortase A system-associated</fullName>
    </submittedName>
</protein>
<dbReference type="OrthoDB" id="5379975at2"/>
<dbReference type="Pfam" id="PF12697">
    <property type="entry name" value="Abhydrolase_6"/>
    <property type="match status" value="1"/>
</dbReference>
<name>A0A4Y9TA16_9BURK</name>
<gene>
    <name evidence="2" type="ORF">E4O92_02230</name>
</gene>
<sequence>MKMEQRALSFFCKGSSLVGIIDVPERPLQRGLLVLADAPQYRVGGHRQFTLLSRALAVRGIPVMRFDRRGMGDSEGEPRASDTVDEDVRSALKEFFAHMPEMKEVVILGLGDGATAAALYAPQDERVRGLVLLNPQMRKTHGSVHHSLGHHYLARLGEVAFWKKIAAGKVDLAASAAALRQNVREHRQTLPRRLIASLAGFSGQVLVVLGGADPAAQEATRLLARHHVRCRRVEIPEADHAFASRAWREQVAATSANWIVSW</sequence>
<dbReference type="InterPro" id="IPR000073">
    <property type="entry name" value="AB_hydrolase_1"/>
</dbReference>
<organism evidence="2 3">
    <name type="scientific">Massilia horti</name>
    <dbReference type="NCBI Taxonomy" id="2562153"/>
    <lineage>
        <taxon>Bacteria</taxon>
        <taxon>Pseudomonadati</taxon>
        <taxon>Pseudomonadota</taxon>
        <taxon>Betaproteobacteria</taxon>
        <taxon>Burkholderiales</taxon>
        <taxon>Oxalobacteraceae</taxon>
        <taxon>Telluria group</taxon>
        <taxon>Massilia</taxon>
    </lineage>
</organism>
<evidence type="ECO:0000259" key="1">
    <source>
        <dbReference type="Pfam" id="PF12697"/>
    </source>
</evidence>
<proteinExistence type="predicted"/>
<dbReference type="PANTHER" id="PTHR43265:SF1">
    <property type="entry name" value="ESTERASE ESTD"/>
    <property type="match status" value="1"/>
</dbReference>
<dbReference type="GO" id="GO:0052689">
    <property type="term" value="F:carboxylic ester hydrolase activity"/>
    <property type="evidence" value="ECO:0007669"/>
    <property type="project" value="TreeGrafter"/>
</dbReference>
<dbReference type="PANTHER" id="PTHR43265">
    <property type="entry name" value="ESTERASE ESTD"/>
    <property type="match status" value="1"/>
</dbReference>
<keyword evidence="2" id="KW-0378">Hydrolase</keyword>
<dbReference type="AlphaFoldDB" id="A0A4Y9TA16"/>
<dbReference type="InterPro" id="IPR029058">
    <property type="entry name" value="AB_hydrolase_fold"/>
</dbReference>
<evidence type="ECO:0000313" key="3">
    <source>
        <dbReference type="Proteomes" id="UP000297258"/>
    </source>
</evidence>
<dbReference type="NCBIfam" id="TIGR03100">
    <property type="entry name" value="hydr1_PEP"/>
    <property type="match status" value="1"/>
</dbReference>
<evidence type="ECO:0000313" key="2">
    <source>
        <dbReference type="EMBL" id="TFW35381.1"/>
    </source>
</evidence>
<dbReference type="Proteomes" id="UP000297258">
    <property type="component" value="Unassembled WGS sequence"/>
</dbReference>
<keyword evidence="3" id="KW-1185">Reference proteome</keyword>
<dbReference type="InterPro" id="IPR017531">
    <property type="entry name" value="Hydrolase-1_PEP"/>
</dbReference>
<accession>A0A4Y9TA16</accession>
<dbReference type="SUPFAM" id="SSF53474">
    <property type="entry name" value="alpha/beta-Hydrolases"/>
    <property type="match status" value="1"/>
</dbReference>